<dbReference type="OrthoDB" id="1108735at2759"/>
<accession>D7KZP9</accession>
<name>D7KZP9_ARALL</name>
<dbReference type="PANTHER" id="PTHR47723">
    <property type="entry name" value="OS05G0353850 PROTEIN"/>
    <property type="match status" value="1"/>
</dbReference>
<dbReference type="InterPro" id="IPR044730">
    <property type="entry name" value="RNase_H-like_dom_plant"/>
</dbReference>
<organism evidence="3">
    <name type="scientific">Arabidopsis lyrata subsp. lyrata</name>
    <name type="common">Lyre-leaved rock-cress</name>
    <dbReference type="NCBI Taxonomy" id="81972"/>
    <lineage>
        <taxon>Eukaryota</taxon>
        <taxon>Viridiplantae</taxon>
        <taxon>Streptophyta</taxon>
        <taxon>Embryophyta</taxon>
        <taxon>Tracheophyta</taxon>
        <taxon>Spermatophyta</taxon>
        <taxon>Magnoliopsida</taxon>
        <taxon>eudicotyledons</taxon>
        <taxon>Gunneridae</taxon>
        <taxon>Pentapetalae</taxon>
        <taxon>rosids</taxon>
        <taxon>malvids</taxon>
        <taxon>Brassicales</taxon>
        <taxon>Brassicaceae</taxon>
        <taxon>Camelineae</taxon>
        <taxon>Arabidopsis</taxon>
    </lineage>
</organism>
<dbReference type="Gramene" id="Al_scaffold_0003_1234">
    <property type="protein sequence ID" value="Al_scaffold_0003_1234"/>
    <property type="gene ID" value="Al_scaffold_0003_1234"/>
</dbReference>
<reference evidence="3" key="1">
    <citation type="journal article" date="2011" name="Nat. Genet.">
        <title>The Arabidopsis lyrata genome sequence and the basis of rapid genome size change.</title>
        <authorList>
            <person name="Hu T.T."/>
            <person name="Pattyn P."/>
            <person name="Bakker E.G."/>
            <person name="Cao J."/>
            <person name="Cheng J.-F."/>
            <person name="Clark R.M."/>
            <person name="Fahlgren N."/>
            <person name="Fawcett J.A."/>
            <person name="Grimwood J."/>
            <person name="Gundlach H."/>
            <person name="Haberer G."/>
            <person name="Hollister J.D."/>
            <person name="Ossowski S."/>
            <person name="Ottilar R.P."/>
            <person name="Salamov A.A."/>
            <person name="Schneeberger K."/>
            <person name="Spannagl M."/>
            <person name="Wang X."/>
            <person name="Yang L."/>
            <person name="Nasrallah M.E."/>
            <person name="Bergelson J."/>
            <person name="Carrington J.C."/>
            <person name="Gaut B.S."/>
            <person name="Schmutz J."/>
            <person name="Mayer K.F.X."/>
            <person name="Van de Peer Y."/>
            <person name="Grigoriev I.V."/>
            <person name="Nordborg M."/>
            <person name="Weigel D."/>
            <person name="Guo Y.-L."/>
        </authorList>
    </citation>
    <scope>NUCLEOTIDE SEQUENCE [LARGE SCALE GENOMIC DNA]</scope>
    <source>
        <strain evidence="3">cv. MN47</strain>
    </source>
</reference>
<dbReference type="Pfam" id="PF13456">
    <property type="entry name" value="RVT_3"/>
    <property type="match status" value="1"/>
</dbReference>
<proteinExistence type="predicted"/>
<dbReference type="EMBL" id="GL348715">
    <property type="protein sequence ID" value="EFH61146.1"/>
    <property type="molecule type" value="Genomic_DNA"/>
</dbReference>
<sequence length="142" mass="16189">MPAKAGWVIRDDRGTFIGAGQAIGKPTNSCLESELQALIMAMQNCWGKGYKKILFEGDNKEIEEILNGNKANFGAYNWIREVSAWRKRFEECRFVWTRRDCNMVADTLAKGHLPTLSQFYFHAYVPYAIVNTLHCDFVTSNA</sequence>
<dbReference type="InterPro" id="IPR002156">
    <property type="entry name" value="RNaseH_domain"/>
</dbReference>
<evidence type="ECO:0000313" key="2">
    <source>
        <dbReference type="EMBL" id="EFH61146.1"/>
    </source>
</evidence>
<dbReference type="Proteomes" id="UP000008694">
    <property type="component" value="Unassembled WGS sequence"/>
</dbReference>
<dbReference type="SUPFAM" id="SSF53098">
    <property type="entry name" value="Ribonuclease H-like"/>
    <property type="match status" value="1"/>
</dbReference>
<feature type="domain" description="RNase H type-1" evidence="1">
    <location>
        <begin position="3"/>
        <end position="110"/>
    </location>
</feature>
<evidence type="ECO:0000313" key="3">
    <source>
        <dbReference type="Proteomes" id="UP000008694"/>
    </source>
</evidence>
<dbReference type="InterPro" id="IPR012337">
    <property type="entry name" value="RNaseH-like_sf"/>
</dbReference>
<dbReference type="GO" id="GO:0003676">
    <property type="term" value="F:nucleic acid binding"/>
    <property type="evidence" value="ECO:0007669"/>
    <property type="project" value="InterPro"/>
</dbReference>
<dbReference type="eggNOG" id="KOG1075">
    <property type="taxonomic scope" value="Eukaryota"/>
</dbReference>
<dbReference type="Gene3D" id="3.30.420.10">
    <property type="entry name" value="Ribonuclease H-like superfamily/Ribonuclease H"/>
    <property type="match status" value="1"/>
</dbReference>
<dbReference type="InterPro" id="IPR053151">
    <property type="entry name" value="RNase_H-like"/>
</dbReference>
<keyword evidence="3" id="KW-1185">Reference proteome</keyword>
<dbReference type="AlphaFoldDB" id="D7KZP9"/>
<dbReference type="CDD" id="cd06222">
    <property type="entry name" value="RNase_H_like"/>
    <property type="match status" value="1"/>
</dbReference>
<dbReference type="PANTHER" id="PTHR47723:SF19">
    <property type="entry name" value="POLYNUCLEOTIDYL TRANSFERASE, RIBONUCLEASE H-LIKE SUPERFAMILY PROTEIN"/>
    <property type="match status" value="1"/>
</dbReference>
<evidence type="ECO:0000259" key="1">
    <source>
        <dbReference type="Pfam" id="PF13456"/>
    </source>
</evidence>
<dbReference type="HOGENOM" id="CLU_1858006_0_0_1"/>
<dbReference type="KEGG" id="aly:9320953"/>
<protein>
    <submittedName>
        <fullName evidence="2">Predicted protein</fullName>
    </submittedName>
</protein>
<dbReference type="GO" id="GO:0004523">
    <property type="term" value="F:RNA-DNA hybrid ribonuclease activity"/>
    <property type="evidence" value="ECO:0007669"/>
    <property type="project" value="InterPro"/>
</dbReference>
<dbReference type="InterPro" id="IPR036397">
    <property type="entry name" value="RNaseH_sf"/>
</dbReference>
<gene>
    <name evidence="2" type="ORF">ARALYDRAFT_672037</name>
</gene>